<reference evidence="2" key="1">
    <citation type="submission" date="2018-01" db="EMBL/GenBank/DDBJ databases">
        <title>Genomic characterization of Leptospira inadai serogroup Lyme isolated from captured rat in Brazil and comparative analysis with human reference strain.</title>
        <authorList>
            <person name="Moreno L.Z."/>
            <person name="Loureiro A.P."/>
            <person name="Miraglia F."/>
            <person name="Kremer F.S."/>
            <person name="Eslabao M.R."/>
            <person name="Dellagostin O.A."/>
            <person name="Lilenbaum W."/>
            <person name="Moreno A.M."/>
        </authorList>
    </citation>
    <scope>NUCLEOTIDE SEQUENCE [LARGE SCALE GENOMIC DNA]</scope>
    <source>
        <strain evidence="2">M34/99</strain>
    </source>
</reference>
<name>A0ABX4YHG8_9LEPT</name>
<dbReference type="Proteomes" id="UP000094669">
    <property type="component" value="Unassembled WGS sequence"/>
</dbReference>
<evidence type="ECO:0000313" key="2">
    <source>
        <dbReference type="EMBL" id="PNV74707.1"/>
    </source>
</evidence>
<protein>
    <submittedName>
        <fullName evidence="2">Uncharacterized protein</fullName>
    </submittedName>
</protein>
<keyword evidence="3" id="KW-1185">Reference proteome</keyword>
<comment type="caution">
    <text evidence="2">The sequence shown here is derived from an EMBL/GenBank/DDBJ whole genome shotgun (WGS) entry which is preliminary data.</text>
</comment>
<dbReference type="EMBL" id="MCRM02000011">
    <property type="protein sequence ID" value="PNV74707.1"/>
    <property type="molecule type" value="Genomic_DNA"/>
</dbReference>
<organism evidence="2 3">
    <name type="scientific">Leptospira inadai serovar Lyme</name>
    <dbReference type="NCBI Taxonomy" id="293084"/>
    <lineage>
        <taxon>Bacteria</taxon>
        <taxon>Pseudomonadati</taxon>
        <taxon>Spirochaetota</taxon>
        <taxon>Spirochaetia</taxon>
        <taxon>Leptospirales</taxon>
        <taxon>Leptospiraceae</taxon>
        <taxon>Leptospira</taxon>
    </lineage>
</organism>
<feature type="compositionally biased region" description="Polar residues" evidence="1">
    <location>
        <begin position="135"/>
        <end position="148"/>
    </location>
</feature>
<evidence type="ECO:0000256" key="1">
    <source>
        <dbReference type="SAM" id="MobiDB-lite"/>
    </source>
</evidence>
<sequence length="431" mass="49299">MLRIPISFGAIIKKYPPILIVWAFTAASSSPDLQIAPEVGNITDFRTDRLAFHYIQLVDKDGKALPDRNAAKDNSESTLVIIERGQLTLLKDGFDDPAQVREKEREYLEKIYRYTRLRELEQEYRKLPEAERSRPASSQVKNTSQNSEVKNSASDNAAVVSANLGEPEQRSKELDLLLKFDEELLKSYGAEKAAYAEYTRSERIYGKDSPKTGALRNRYSELKDKTNFRKKFLLDFLRNPGQEANPYPGERKEQSIFTNHMNGAPDYYLHSTSPREVDGLMRGEEEVGKKYGELYKKGRDRLIEAQIDKLYYYLWNRDMTNTRIKVDKYLKGKKVVVITGDSTVYTMIDKEGDGITESFFVDSPGLRFSWGRDIPNILSISNCTDEVILAKIKALADDVASGRVPKRIEKLDITVPEEQILEELKPLLKNL</sequence>
<feature type="region of interest" description="Disordered" evidence="1">
    <location>
        <begin position="127"/>
        <end position="155"/>
    </location>
</feature>
<evidence type="ECO:0000313" key="3">
    <source>
        <dbReference type="Proteomes" id="UP000094669"/>
    </source>
</evidence>
<proteinExistence type="predicted"/>
<dbReference type="RefSeq" id="WP_010414405.1">
    <property type="nucleotide sequence ID" value="NZ_MCRM02000011.1"/>
</dbReference>
<gene>
    <name evidence="2" type="ORF">BES34_012070</name>
</gene>
<accession>A0ABX4YHG8</accession>